<name>A0A1F4TST6_UNCSA</name>
<keyword evidence="1" id="KW-0732">Signal</keyword>
<comment type="caution">
    <text evidence="2">The sequence shown here is derived from an EMBL/GenBank/DDBJ whole genome shotgun (WGS) entry which is preliminary data.</text>
</comment>
<feature type="signal peptide" evidence="1">
    <location>
        <begin position="1"/>
        <end position="22"/>
    </location>
</feature>
<proteinExistence type="predicted"/>
<evidence type="ECO:0000313" key="2">
    <source>
        <dbReference type="EMBL" id="OGC35649.1"/>
    </source>
</evidence>
<dbReference type="AlphaFoldDB" id="A0A1F4TST6"/>
<evidence type="ECO:0008006" key="4">
    <source>
        <dbReference type="Google" id="ProtNLM"/>
    </source>
</evidence>
<sequence length="91" mass="10181">MKKNQVAAILLFFCLFSPMVLTTSEVVLDKPNFWTEFDITFWQTAPFAAFWSYVVATQLNRGGGANWDHVAGFAAAVSVGNAFWRANEVSR</sequence>
<feature type="chain" id="PRO_5009514680" description="Peptidase S54 rhomboid domain-containing protein" evidence="1">
    <location>
        <begin position="23"/>
        <end position="91"/>
    </location>
</feature>
<accession>A0A1F4TST6</accession>
<dbReference type="STRING" id="1802583.A2311_03665"/>
<dbReference type="Proteomes" id="UP000178951">
    <property type="component" value="Unassembled WGS sequence"/>
</dbReference>
<gene>
    <name evidence="2" type="ORF">A2311_03665</name>
</gene>
<reference evidence="2 3" key="1">
    <citation type="journal article" date="2016" name="Nat. Commun.">
        <title>Thousands of microbial genomes shed light on interconnected biogeochemical processes in an aquifer system.</title>
        <authorList>
            <person name="Anantharaman K."/>
            <person name="Brown C.T."/>
            <person name="Hug L.A."/>
            <person name="Sharon I."/>
            <person name="Castelle C.J."/>
            <person name="Probst A.J."/>
            <person name="Thomas B.C."/>
            <person name="Singh A."/>
            <person name="Wilkins M.J."/>
            <person name="Karaoz U."/>
            <person name="Brodie E.L."/>
            <person name="Williams K.H."/>
            <person name="Hubbard S.S."/>
            <person name="Banfield J.F."/>
        </authorList>
    </citation>
    <scope>NUCLEOTIDE SEQUENCE [LARGE SCALE GENOMIC DNA]</scope>
</reference>
<evidence type="ECO:0000313" key="3">
    <source>
        <dbReference type="Proteomes" id="UP000178951"/>
    </source>
</evidence>
<dbReference type="EMBL" id="MEUF01000023">
    <property type="protein sequence ID" value="OGC35649.1"/>
    <property type="molecule type" value="Genomic_DNA"/>
</dbReference>
<organism evidence="2 3">
    <name type="scientific">candidate division WOR-1 bacterium RIFOXYB2_FULL_48_7</name>
    <dbReference type="NCBI Taxonomy" id="1802583"/>
    <lineage>
        <taxon>Bacteria</taxon>
        <taxon>Bacillati</taxon>
        <taxon>Saganbacteria</taxon>
    </lineage>
</organism>
<evidence type="ECO:0000256" key="1">
    <source>
        <dbReference type="SAM" id="SignalP"/>
    </source>
</evidence>
<protein>
    <recommendedName>
        <fullName evidence="4">Peptidase S54 rhomboid domain-containing protein</fullName>
    </recommendedName>
</protein>